<accession>A0A096FA86</accession>
<name>A0A096FA86_COMTE</name>
<dbReference type="AlphaFoldDB" id="A0A096FA86"/>
<evidence type="ECO:0000313" key="1">
    <source>
        <dbReference type="EMBL" id="KGH27286.1"/>
    </source>
</evidence>
<reference evidence="1 2" key="1">
    <citation type="submission" date="2013-09" db="EMBL/GenBank/DDBJ databases">
        <title>High correlation between genotypes and phenotypes of environmental bacteria Comamonas testosteroni strains.</title>
        <authorList>
            <person name="Liu L."/>
            <person name="Zhu W."/>
            <person name="Xia X."/>
            <person name="Xu B."/>
            <person name="Luo M."/>
            <person name="Wang G."/>
        </authorList>
    </citation>
    <scope>NUCLEOTIDE SEQUENCE [LARGE SCALE GENOMIC DNA]</scope>
    <source>
        <strain evidence="1 2">JL40</strain>
    </source>
</reference>
<dbReference type="EMBL" id="AWOR01000061">
    <property type="protein sequence ID" value="KGH27286.1"/>
    <property type="molecule type" value="Genomic_DNA"/>
</dbReference>
<dbReference type="Proteomes" id="UP000029553">
    <property type="component" value="Unassembled WGS sequence"/>
</dbReference>
<sequence>MLNLQVSLGSTEFEYFDRSIASLVFALTEEHDLFL</sequence>
<protein>
    <submittedName>
        <fullName evidence="1">Uncharacterized protein</fullName>
    </submittedName>
</protein>
<evidence type="ECO:0000313" key="2">
    <source>
        <dbReference type="Proteomes" id="UP000029553"/>
    </source>
</evidence>
<comment type="caution">
    <text evidence="1">The sequence shown here is derived from an EMBL/GenBank/DDBJ whole genome shotgun (WGS) entry which is preliminary data.</text>
</comment>
<gene>
    <name evidence="1" type="ORF">P353_18570</name>
</gene>
<organism evidence="1 2">
    <name type="scientific">Comamonas testosteroni</name>
    <name type="common">Pseudomonas testosteroni</name>
    <dbReference type="NCBI Taxonomy" id="285"/>
    <lineage>
        <taxon>Bacteria</taxon>
        <taxon>Pseudomonadati</taxon>
        <taxon>Pseudomonadota</taxon>
        <taxon>Betaproteobacteria</taxon>
        <taxon>Burkholderiales</taxon>
        <taxon>Comamonadaceae</taxon>
        <taxon>Comamonas</taxon>
    </lineage>
</organism>
<proteinExistence type="predicted"/>